<dbReference type="Gene3D" id="2.130.10.10">
    <property type="entry name" value="YVTN repeat-like/Quinoprotein amine dehydrogenase"/>
    <property type="match status" value="1"/>
</dbReference>
<dbReference type="AlphaFoldDB" id="A0A9X1MLR6"/>
<feature type="domain" description="Pyrrolo-quinoline quinone repeat" evidence="2">
    <location>
        <begin position="132"/>
        <end position="349"/>
    </location>
</feature>
<dbReference type="PANTHER" id="PTHR34512">
    <property type="entry name" value="CELL SURFACE PROTEIN"/>
    <property type="match status" value="1"/>
</dbReference>
<dbReference type="EMBL" id="JAJKFT010000004">
    <property type="protein sequence ID" value="MCC9627829.1"/>
    <property type="molecule type" value="Genomic_DNA"/>
</dbReference>
<evidence type="ECO:0000313" key="3">
    <source>
        <dbReference type="EMBL" id="MCC9627829.1"/>
    </source>
</evidence>
<feature type="chain" id="PRO_5040916055" evidence="1">
    <location>
        <begin position="25"/>
        <end position="430"/>
    </location>
</feature>
<dbReference type="InterPro" id="IPR015943">
    <property type="entry name" value="WD40/YVTN_repeat-like_dom_sf"/>
</dbReference>
<protein>
    <submittedName>
        <fullName evidence="3">PQQ-like beta-propeller repeat protein</fullName>
    </submittedName>
</protein>
<dbReference type="InterPro" id="IPR002372">
    <property type="entry name" value="PQQ_rpt_dom"/>
</dbReference>
<evidence type="ECO:0000259" key="2">
    <source>
        <dbReference type="Pfam" id="PF13360"/>
    </source>
</evidence>
<dbReference type="Pfam" id="PF13360">
    <property type="entry name" value="PQQ_2"/>
    <property type="match status" value="1"/>
</dbReference>
<proteinExistence type="predicted"/>
<organism evidence="3 4">
    <name type="scientific">Blastopirellula sediminis</name>
    <dbReference type="NCBI Taxonomy" id="2894196"/>
    <lineage>
        <taxon>Bacteria</taxon>
        <taxon>Pseudomonadati</taxon>
        <taxon>Planctomycetota</taxon>
        <taxon>Planctomycetia</taxon>
        <taxon>Pirellulales</taxon>
        <taxon>Pirellulaceae</taxon>
        <taxon>Blastopirellula</taxon>
    </lineage>
</organism>
<keyword evidence="1" id="KW-0732">Signal</keyword>
<reference evidence="3" key="1">
    <citation type="submission" date="2021-11" db="EMBL/GenBank/DDBJ databases">
        <title>Genome sequence.</title>
        <authorList>
            <person name="Sun Q."/>
        </authorList>
    </citation>
    <scope>NUCLEOTIDE SEQUENCE</scope>
    <source>
        <strain evidence="3">JC732</strain>
    </source>
</reference>
<comment type="caution">
    <text evidence="3">The sequence shown here is derived from an EMBL/GenBank/DDBJ whole genome shotgun (WGS) entry which is preliminary data.</text>
</comment>
<evidence type="ECO:0000313" key="4">
    <source>
        <dbReference type="Proteomes" id="UP001139103"/>
    </source>
</evidence>
<sequence length="430" mass="47168">MRSTVLQTLGAISAILLLAVTATAEDWPHWRGPNRDDVTSDRSGWSSDGWIKSPPAWTKNVDEGSSSPIVVGDRLFAIGWKANKDHVVCLQASTGKEIWSVSYNCPRYGRQATGDQGLYGGPTSTPEYDPATGYLYTLSCDGDLNCWDAGEKGRQVWSLNLYDIYKVEQRPRIGRSGRRDYGYTTAPLVHGDWLIVEIGAQAGTLAAFDKRTGKQIWLSEAKGFAGHAGGLAPIEVEGVPSVAAFTFQGLLVTRLDPGHAGETVAEYEWMTSFANSIATPAVFDNYILITSEYNRNAICKLEIRLTGAKKIWEQPLASKICSPIVHAGHVYWCWQRLYCLDFETGVKVWEGGDFGDAGSCILTGDDRLILWGGRGTLALTETAQRSPGSFRELAKVENVFSEDVWPHVVLANGQIFCKGKSGDLKCFRVP</sequence>
<name>A0A9X1MLR6_9BACT</name>
<feature type="signal peptide" evidence="1">
    <location>
        <begin position="1"/>
        <end position="24"/>
    </location>
</feature>
<dbReference type="Proteomes" id="UP001139103">
    <property type="component" value="Unassembled WGS sequence"/>
</dbReference>
<dbReference type="SUPFAM" id="SSF50998">
    <property type="entry name" value="Quinoprotein alcohol dehydrogenase-like"/>
    <property type="match status" value="1"/>
</dbReference>
<keyword evidence="4" id="KW-1185">Reference proteome</keyword>
<evidence type="ECO:0000256" key="1">
    <source>
        <dbReference type="SAM" id="SignalP"/>
    </source>
</evidence>
<accession>A0A9X1MLR6</accession>
<dbReference type="RefSeq" id="WP_230216548.1">
    <property type="nucleotide sequence ID" value="NZ_JAJKFT010000004.1"/>
</dbReference>
<dbReference type="PANTHER" id="PTHR34512:SF30">
    <property type="entry name" value="OUTER MEMBRANE PROTEIN ASSEMBLY FACTOR BAMB"/>
    <property type="match status" value="1"/>
</dbReference>
<gene>
    <name evidence="3" type="ORF">LOC68_05430</name>
</gene>
<dbReference type="InterPro" id="IPR011047">
    <property type="entry name" value="Quinoprotein_ADH-like_sf"/>
</dbReference>